<organism evidence="12 13">
    <name type="scientific">Branchiostoma floridae</name>
    <name type="common">Florida lancelet</name>
    <name type="synonym">Amphioxus</name>
    <dbReference type="NCBI Taxonomy" id="7739"/>
    <lineage>
        <taxon>Eukaryota</taxon>
        <taxon>Metazoa</taxon>
        <taxon>Chordata</taxon>
        <taxon>Cephalochordata</taxon>
        <taxon>Leptocardii</taxon>
        <taxon>Amphioxiformes</taxon>
        <taxon>Branchiostomatidae</taxon>
        <taxon>Branchiostoma</taxon>
    </lineage>
</organism>
<dbReference type="InterPro" id="IPR013083">
    <property type="entry name" value="Znf_RING/FYVE/PHD"/>
</dbReference>
<dbReference type="InterPro" id="IPR013783">
    <property type="entry name" value="Ig-like_fold"/>
</dbReference>
<dbReference type="InterPro" id="IPR027370">
    <property type="entry name" value="Znf-RING_euk"/>
</dbReference>
<dbReference type="SMART" id="SM00060">
    <property type="entry name" value="FN3"/>
    <property type="match status" value="1"/>
</dbReference>
<comment type="subcellular location">
    <subcellularLocation>
        <location evidence="1">Cytoplasm</location>
        <location evidence="1">Cytoskeleton</location>
    </subcellularLocation>
</comment>
<dbReference type="Pfam" id="PF13445">
    <property type="entry name" value="zf-RING_UBOX"/>
    <property type="match status" value="1"/>
</dbReference>
<dbReference type="OrthoDB" id="4788989at2759"/>
<evidence type="ECO:0000256" key="2">
    <source>
        <dbReference type="ARBA" id="ARBA00022490"/>
    </source>
</evidence>
<feature type="domain" description="RING-type" evidence="10">
    <location>
        <begin position="10"/>
        <end position="74"/>
    </location>
</feature>
<dbReference type="InterPro" id="IPR001841">
    <property type="entry name" value="Znf_RING"/>
</dbReference>
<dbReference type="InterPro" id="IPR001870">
    <property type="entry name" value="B30.2/SPRY"/>
</dbReference>
<keyword evidence="3" id="KW-0479">Metal-binding</keyword>
<dbReference type="OMA" id="NIVERYM"/>
<dbReference type="GO" id="GO:0005856">
    <property type="term" value="C:cytoskeleton"/>
    <property type="evidence" value="ECO:0007669"/>
    <property type="project" value="UniProtKB-SubCell"/>
</dbReference>
<dbReference type="SUPFAM" id="SSF57850">
    <property type="entry name" value="RING/U-box"/>
    <property type="match status" value="1"/>
</dbReference>
<evidence type="ECO:0000256" key="4">
    <source>
        <dbReference type="ARBA" id="ARBA00022771"/>
    </source>
</evidence>
<dbReference type="SMART" id="SM00336">
    <property type="entry name" value="BBOX"/>
    <property type="match status" value="1"/>
</dbReference>
<evidence type="ECO:0000256" key="7">
    <source>
        <dbReference type="ARBA" id="ARBA00023212"/>
    </source>
</evidence>
<reference evidence="12" key="1">
    <citation type="journal article" date="2020" name="Nat. Ecol. Evol.">
        <title>Deeply conserved synteny resolves early events in vertebrate evolution.</title>
        <authorList>
            <person name="Simakov O."/>
            <person name="Marletaz F."/>
            <person name="Yue J.X."/>
            <person name="O'Connell B."/>
            <person name="Jenkins J."/>
            <person name="Brandt A."/>
            <person name="Calef R."/>
            <person name="Tung C.H."/>
            <person name="Huang T.K."/>
            <person name="Schmutz J."/>
            <person name="Satoh N."/>
            <person name="Yu J.K."/>
            <person name="Putnam N.H."/>
            <person name="Green R.E."/>
            <person name="Rokhsar D.S."/>
        </authorList>
    </citation>
    <scope>NUCLEOTIDE SEQUENCE [LARGE SCALE GENOMIC DNA]</scope>
    <source>
        <strain evidence="12">S238N-H82</strain>
    </source>
</reference>
<dbReference type="Gene3D" id="3.30.40.10">
    <property type="entry name" value="Zinc/RING finger domain, C3HC4 (zinc finger)"/>
    <property type="match status" value="1"/>
</dbReference>
<dbReference type="InterPro" id="IPR006574">
    <property type="entry name" value="PRY"/>
</dbReference>
<evidence type="ECO:0000256" key="5">
    <source>
        <dbReference type="ARBA" id="ARBA00022833"/>
    </source>
</evidence>
<dbReference type="InterPro" id="IPR000315">
    <property type="entry name" value="Znf_B-box"/>
</dbReference>
<keyword evidence="4 8" id="KW-0863">Zinc-finger</keyword>
<dbReference type="KEGG" id="bfo:118405415"/>
<dbReference type="SUPFAM" id="SSF49899">
    <property type="entry name" value="Concanavalin A-like lectins/glucanases"/>
    <property type="match status" value="1"/>
</dbReference>
<dbReference type="GeneID" id="118405415"/>
<feature type="domain" description="B30.2/SPRY" evidence="11">
    <location>
        <begin position="357"/>
        <end position="446"/>
    </location>
</feature>
<dbReference type="GO" id="GO:0008270">
    <property type="term" value="F:zinc ion binding"/>
    <property type="evidence" value="ECO:0007669"/>
    <property type="project" value="UniProtKB-KW"/>
</dbReference>
<gene>
    <name evidence="13" type="primary">LOC118405415</name>
</gene>
<dbReference type="Gene3D" id="2.60.120.920">
    <property type="match status" value="1"/>
</dbReference>
<name>A0A9J7HJS2_BRAFL</name>
<reference evidence="13" key="2">
    <citation type="submission" date="2025-08" db="UniProtKB">
        <authorList>
            <consortium name="RefSeq"/>
        </authorList>
    </citation>
    <scope>IDENTIFICATION</scope>
    <source>
        <strain evidence="13">S238N-H82</strain>
        <tissue evidence="13">Testes</tissue>
    </source>
</reference>
<dbReference type="InterPro" id="IPR036116">
    <property type="entry name" value="FN3_sf"/>
</dbReference>
<keyword evidence="7" id="KW-0206">Cytoskeleton</keyword>
<dbReference type="InterPro" id="IPR013320">
    <property type="entry name" value="ConA-like_dom_sf"/>
</dbReference>
<dbReference type="Gene3D" id="2.60.40.10">
    <property type="entry name" value="Immunoglobulins"/>
    <property type="match status" value="1"/>
</dbReference>
<dbReference type="PANTHER" id="PTHR24099:SF16">
    <property type="entry name" value="E3 UBIQUITIN-PROTEIN LIGASE MIDLINE-1-LIKE ISOFORM X1"/>
    <property type="match status" value="1"/>
</dbReference>
<dbReference type="PROSITE" id="PS50089">
    <property type="entry name" value="ZF_RING_2"/>
    <property type="match status" value="1"/>
</dbReference>
<dbReference type="PROSITE" id="PS50188">
    <property type="entry name" value="B302_SPRY"/>
    <property type="match status" value="1"/>
</dbReference>
<dbReference type="SMART" id="SM00184">
    <property type="entry name" value="RING"/>
    <property type="match status" value="1"/>
</dbReference>
<dbReference type="PANTHER" id="PTHR24099">
    <property type="entry name" value="E3 UBIQUITIN-PROTEIN LIGASE TRIM36-RELATED"/>
    <property type="match status" value="1"/>
</dbReference>
<dbReference type="InterPro" id="IPR017907">
    <property type="entry name" value="Znf_RING_CS"/>
</dbReference>
<dbReference type="CDD" id="cd00063">
    <property type="entry name" value="FN3"/>
    <property type="match status" value="1"/>
</dbReference>
<keyword evidence="5" id="KW-0862">Zinc</keyword>
<dbReference type="PROSITE" id="PS00518">
    <property type="entry name" value="ZF_RING_1"/>
    <property type="match status" value="1"/>
</dbReference>
<evidence type="ECO:0000259" key="10">
    <source>
        <dbReference type="PROSITE" id="PS50089"/>
    </source>
</evidence>
<keyword evidence="6 9" id="KW-0175">Coiled coil</keyword>
<evidence type="ECO:0000256" key="9">
    <source>
        <dbReference type="SAM" id="Coils"/>
    </source>
</evidence>
<protein>
    <submittedName>
        <fullName evidence="13">E3 ubiquitin-protein ligase Midline-1-like</fullName>
    </submittedName>
</protein>
<evidence type="ECO:0000259" key="11">
    <source>
        <dbReference type="PROSITE" id="PS50188"/>
    </source>
</evidence>
<evidence type="ECO:0000256" key="8">
    <source>
        <dbReference type="PROSITE-ProRule" id="PRU00175"/>
    </source>
</evidence>
<dbReference type="AlphaFoldDB" id="A0A9J7HJS2"/>
<evidence type="ECO:0000256" key="3">
    <source>
        <dbReference type="ARBA" id="ARBA00022723"/>
    </source>
</evidence>
<evidence type="ECO:0000256" key="6">
    <source>
        <dbReference type="ARBA" id="ARBA00023054"/>
    </source>
</evidence>
<proteinExistence type="predicted"/>
<accession>A0A9J7HJS2</accession>
<feature type="coiled-coil region" evidence="9">
    <location>
        <begin position="245"/>
        <end position="279"/>
    </location>
</feature>
<keyword evidence="12" id="KW-1185">Reference proteome</keyword>
<dbReference type="InterPro" id="IPR003961">
    <property type="entry name" value="FN3_dom"/>
</dbReference>
<evidence type="ECO:0000313" key="12">
    <source>
        <dbReference type="Proteomes" id="UP000001554"/>
    </source>
</evidence>
<dbReference type="Gene3D" id="4.10.830.40">
    <property type="match status" value="1"/>
</dbReference>
<dbReference type="InterPro" id="IPR043136">
    <property type="entry name" value="B30.2/SPRY_sf"/>
</dbReference>
<keyword evidence="2" id="KW-0963">Cytoplasm</keyword>
<dbReference type="Proteomes" id="UP000001554">
    <property type="component" value="Chromosome 18"/>
</dbReference>
<dbReference type="SUPFAM" id="SSF49265">
    <property type="entry name" value="Fibronectin type III"/>
    <property type="match status" value="1"/>
</dbReference>
<dbReference type="InterPro" id="IPR050617">
    <property type="entry name" value="E3_ligase_FN3/SPRY"/>
</dbReference>
<evidence type="ECO:0000313" key="13">
    <source>
        <dbReference type="RefSeq" id="XP_035660806.1"/>
    </source>
</evidence>
<dbReference type="Pfam" id="PF13765">
    <property type="entry name" value="PRY"/>
    <property type="match status" value="1"/>
</dbReference>
<dbReference type="RefSeq" id="XP_035660806.1">
    <property type="nucleotide sequence ID" value="XM_035804913.1"/>
</dbReference>
<sequence length="446" mass="49376">MEGLGEELTCPVCLELFTCPLQLPCHHNLCRRCAEVLLQSEADSSQDDEEAAACSGAHAAPEATPDSFPCPTCRKDVTLDTRGLDGLMKNFLLQNIVERYMKLKGNTGSQPISCQLCKSAPPKMAAQSCLTCKASYCEQCLTLTHPAFPPFTEHKLVSPTTSFDEELKTQIDEQCNSLMEVIRQRSEEIHQKLQRTTDQDDANLHEVIKRATDGMQKARTALSYAQEAMEETDHASLLLTDQTVKAKIEATIKTLNTNVKEVKCEIDKMNIDLKHWKEDLENIDIASPPAAPIIKADECGSTMEEARVVWNPVEEADVYDIRYAVGNIDTVSTVRGLSYTARGLAPATKNKFEVSSKSKAGRSCPSTIELVTMPFKFQLDPNTASEHLLLSRDNTRVKCIESPLSLPDVSVRFGTVAEGTGHSVLGDKSIKKGRHYWENYSQSCQV</sequence>
<evidence type="ECO:0000256" key="1">
    <source>
        <dbReference type="ARBA" id="ARBA00004245"/>
    </source>
</evidence>